<reference evidence="1" key="3">
    <citation type="submission" date="2015-04" db="UniProtKB">
        <authorList>
            <consortium name="EnsemblPlants"/>
        </authorList>
    </citation>
    <scope>IDENTIFICATION</scope>
</reference>
<accession>A0A0D9XJQ6</accession>
<dbReference type="Proteomes" id="UP000032180">
    <property type="component" value="Chromosome 10"/>
</dbReference>
<reference evidence="2" key="2">
    <citation type="submission" date="2013-12" db="EMBL/GenBank/DDBJ databases">
        <authorList>
            <person name="Yu Y."/>
            <person name="Lee S."/>
            <person name="de Baynast K."/>
            <person name="Wissotski M."/>
            <person name="Liu L."/>
            <person name="Talag J."/>
            <person name="Goicoechea J."/>
            <person name="Angelova A."/>
            <person name="Jetty R."/>
            <person name="Kudrna D."/>
            <person name="Golser W."/>
            <person name="Rivera L."/>
            <person name="Zhang J."/>
            <person name="Wing R."/>
        </authorList>
    </citation>
    <scope>NUCLEOTIDE SEQUENCE</scope>
</reference>
<protein>
    <submittedName>
        <fullName evidence="1">Uncharacterized protein</fullName>
    </submittedName>
</protein>
<evidence type="ECO:0000313" key="1">
    <source>
        <dbReference type="EnsemblPlants" id="LPERR10G07220.1"/>
    </source>
</evidence>
<dbReference type="AlphaFoldDB" id="A0A0D9XJQ6"/>
<name>A0A0D9XJQ6_9ORYZ</name>
<reference evidence="1 2" key="1">
    <citation type="submission" date="2012-08" db="EMBL/GenBank/DDBJ databases">
        <title>Oryza genome evolution.</title>
        <authorList>
            <person name="Wing R.A."/>
        </authorList>
    </citation>
    <scope>NUCLEOTIDE SEQUENCE</scope>
</reference>
<proteinExistence type="predicted"/>
<dbReference type="Gramene" id="LPERR10G07220.1">
    <property type="protein sequence ID" value="LPERR10G07220.1"/>
    <property type="gene ID" value="LPERR10G07220"/>
</dbReference>
<keyword evidence="2" id="KW-1185">Reference proteome</keyword>
<dbReference type="HOGENOM" id="CLU_2779476_0_0_1"/>
<dbReference type="EnsemblPlants" id="LPERR10G07220.1">
    <property type="protein sequence ID" value="LPERR10G07220.1"/>
    <property type="gene ID" value="LPERR10G07220"/>
</dbReference>
<evidence type="ECO:0000313" key="2">
    <source>
        <dbReference type="Proteomes" id="UP000032180"/>
    </source>
</evidence>
<sequence length="69" mass="7779">MWIPADPSKRVAAVEIFTSVESRDHEGSRRRIGSQRRLLDALCRGRRIDPPTASLDLVEAVSFDKGDRD</sequence>
<organism evidence="1 2">
    <name type="scientific">Leersia perrieri</name>
    <dbReference type="NCBI Taxonomy" id="77586"/>
    <lineage>
        <taxon>Eukaryota</taxon>
        <taxon>Viridiplantae</taxon>
        <taxon>Streptophyta</taxon>
        <taxon>Embryophyta</taxon>
        <taxon>Tracheophyta</taxon>
        <taxon>Spermatophyta</taxon>
        <taxon>Magnoliopsida</taxon>
        <taxon>Liliopsida</taxon>
        <taxon>Poales</taxon>
        <taxon>Poaceae</taxon>
        <taxon>BOP clade</taxon>
        <taxon>Oryzoideae</taxon>
        <taxon>Oryzeae</taxon>
        <taxon>Oryzinae</taxon>
        <taxon>Leersia</taxon>
    </lineage>
</organism>